<dbReference type="EMBL" id="JAGIOI010000001">
    <property type="protein sequence ID" value="MBP2414251.1"/>
    <property type="molecule type" value="Genomic_DNA"/>
</dbReference>
<evidence type="ECO:0000313" key="2">
    <source>
        <dbReference type="Proteomes" id="UP000711614"/>
    </source>
</evidence>
<dbReference type="RefSeq" id="WP_209681987.1">
    <property type="nucleotide sequence ID" value="NZ_JAGIOI010000001.1"/>
</dbReference>
<dbReference type="Proteomes" id="UP000711614">
    <property type="component" value="Unassembled WGS sequence"/>
</dbReference>
<name>A0ABS4YZL6_9MICC</name>
<accession>A0ABS4YZL6</accession>
<keyword evidence="2" id="KW-1185">Reference proteome</keyword>
<protein>
    <submittedName>
        <fullName evidence="1">Uncharacterized protein</fullName>
    </submittedName>
</protein>
<evidence type="ECO:0000313" key="1">
    <source>
        <dbReference type="EMBL" id="MBP2414251.1"/>
    </source>
</evidence>
<reference evidence="1 2" key="1">
    <citation type="submission" date="2021-03" db="EMBL/GenBank/DDBJ databases">
        <title>Sequencing the genomes of 1000 actinobacteria strains.</title>
        <authorList>
            <person name="Klenk H.-P."/>
        </authorList>
    </citation>
    <scope>NUCLEOTIDE SEQUENCE [LARGE SCALE GENOMIC DNA]</scope>
    <source>
        <strain evidence="1 2">DSM 16005</strain>
    </source>
</reference>
<gene>
    <name evidence="1" type="ORF">JOF48_003050</name>
</gene>
<sequence length="275" mass="31113">MKAIRELAMARARIRRAHDNINEFAVVLDDYVKRRPSKIQVSIDSQGLGKIRVERQEPLPDDLPILLGEALHNLRAGLDNCLYAVAIIDSGENPPPNGTQLQWPIALTPKEWAANAKRLKHLSPHLIESLHRIQPFQADSPEWNCLRILHDLARIDRHRVPHELAMWPEKVKGTYDKTIIRDLIVNTGPLKDDSIVVTFTKIGQSELTPEILDLDFEFDLDVLEIEQVPHPTTGRPCRPWGSLDNRLKAMCLAAQDYAEGLVALAQDPALARNDR</sequence>
<proteinExistence type="predicted"/>
<organism evidence="1 2">
    <name type="scientific">Arthrobacter stackebrandtii</name>
    <dbReference type="NCBI Taxonomy" id="272161"/>
    <lineage>
        <taxon>Bacteria</taxon>
        <taxon>Bacillati</taxon>
        <taxon>Actinomycetota</taxon>
        <taxon>Actinomycetes</taxon>
        <taxon>Micrococcales</taxon>
        <taxon>Micrococcaceae</taxon>
        <taxon>Arthrobacter</taxon>
    </lineage>
</organism>
<comment type="caution">
    <text evidence="1">The sequence shown here is derived from an EMBL/GenBank/DDBJ whole genome shotgun (WGS) entry which is preliminary data.</text>
</comment>